<sequence length="156" mass="17049">MWQFAVVWSLLPAGVTHWIVNLMLATGVVGLLAGWIGRWIPFFDAYARILKPIGIVLLLSGVYLKGGEANNDMWLARIADLEAKIAVSEAKSKDANAKLSDAVKEKNKAIQESKQAIQNKLKGAAVRIDAECKLDPEAVEILNESAKDIPRAKAKK</sequence>
<keyword evidence="2" id="KW-0812">Transmembrane</keyword>
<gene>
    <name evidence="3" type="ORF">UFOVP112_439</name>
</gene>
<organism evidence="3">
    <name type="scientific">uncultured Caudovirales phage</name>
    <dbReference type="NCBI Taxonomy" id="2100421"/>
    <lineage>
        <taxon>Viruses</taxon>
        <taxon>Duplodnaviria</taxon>
        <taxon>Heunggongvirae</taxon>
        <taxon>Uroviricota</taxon>
        <taxon>Caudoviricetes</taxon>
        <taxon>Peduoviridae</taxon>
        <taxon>Maltschvirus</taxon>
        <taxon>Maltschvirus maltsch</taxon>
    </lineage>
</organism>
<accession>A0A6J5L4U5</accession>
<evidence type="ECO:0000313" key="3">
    <source>
        <dbReference type="EMBL" id="CAB4129341.1"/>
    </source>
</evidence>
<feature type="coiled-coil region" evidence="1">
    <location>
        <begin position="78"/>
        <end position="120"/>
    </location>
</feature>
<reference evidence="3" key="1">
    <citation type="submission" date="2020-04" db="EMBL/GenBank/DDBJ databases">
        <authorList>
            <person name="Chiriac C."/>
            <person name="Salcher M."/>
            <person name="Ghai R."/>
            <person name="Kavagutti S V."/>
        </authorList>
    </citation>
    <scope>NUCLEOTIDE SEQUENCE</scope>
</reference>
<evidence type="ECO:0000256" key="2">
    <source>
        <dbReference type="SAM" id="Phobius"/>
    </source>
</evidence>
<evidence type="ECO:0000256" key="1">
    <source>
        <dbReference type="SAM" id="Coils"/>
    </source>
</evidence>
<feature type="transmembrane region" description="Helical" evidence="2">
    <location>
        <begin position="18"/>
        <end position="37"/>
    </location>
</feature>
<keyword evidence="1" id="KW-0175">Coiled coil</keyword>
<dbReference type="EMBL" id="LR796233">
    <property type="protein sequence ID" value="CAB4129341.1"/>
    <property type="molecule type" value="Genomic_DNA"/>
</dbReference>
<proteinExistence type="predicted"/>
<keyword evidence="2" id="KW-0472">Membrane</keyword>
<keyword evidence="2" id="KW-1133">Transmembrane helix</keyword>
<name>A0A6J5L4U5_9CAUD</name>
<protein>
    <submittedName>
        <fullName evidence="3">Uncharacterized protein</fullName>
    </submittedName>
</protein>